<reference evidence="2" key="1">
    <citation type="submission" date="2019-06" db="EMBL/GenBank/DDBJ databases">
        <title>Draft genome sequence of the griseofulvin-producing fungus Xylaria cubensis strain G536.</title>
        <authorList>
            <person name="Mead M.E."/>
            <person name="Raja H.A."/>
            <person name="Steenwyk J.L."/>
            <person name="Knowles S.L."/>
            <person name="Oberlies N.H."/>
            <person name="Rokas A."/>
        </authorList>
    </citation>
    <scope>NUCLEOTIDE SEQUENCE [LARGE SCALE GENOMIC DNA]</scope>
    <source>
        <strain evidence="2">G536</strain>
    </source>
</reference>
<dbReference type="InterPro" id="IPR029058">
    <property type="entry name" value="AB_hydrolase_fold"/>
</dbReference>
<dbReference type="Gene3D" id="3.40.50.1820">
    <property type="entry name" value="alpha/beta hydrolase"/>
    <property type="match status" value="1"/>
</dbReference>
<accession>A0A553I866</accession>
<dbReference type="STRING" id="2512241.A0A553I866"/>
<evidence type="ECO:0000313" key="1">
    <source>
        <dbReference type="EMBL" id="TRX96392.1"/>
    </source>
</evidence>
<gene>
    <name evidence="1" type="ORF">FHL15_002664</name>
</gene>
<dbReference type="OrthoDB" id="5371334at2759"/>
<sequence length="315" mass="34855">MTPNTPAAGCLLDDFELNLSPQIRITGKYVTPPRTSLSPKSVPLLVGIHGGTLTSSYYNVDSDYSAAKFATAFGIPFVALDRPCYNGSTSILPLEDGDSFFQKTARRLDEDILPAIWQKFGIPTGCTGIVTLNHSMAVPIAIVTASLHAKREEQLYPLRGMIISGFGSQWADPEELRSPPGAQLPTEIEYPRDTKKKLMLSANHFNTHDPEIEKYSDPLSVPMPVEELLDLLVHWPTYGSDSAAEVVIPVMYALGEHDFLWVANRRTLNDFGAIFTKCQRFDASVVLGAPHAIEWSKARAGWYNRCFSWAMEICS</sequence>
<evidence type="ECO:0000313" key="2">
    <source>
        <dbReference type="Proteomes" id="UP000319160"/>
    </source>
</evidence>
<dbReference type="SUPFAM" id="SSF53474">
    <property type="entry name" value="alpha/beta-Hydrolases"/>
    <property type="match status" value="1"/>
</dbReference>
<dbReference type="EMBL" id="VFLP01000011">
    <property type="protein sequence ID" value="TRX96392.1"/>
    <property type="molecule type" value="Genomic_DNA"/>
</dbReference>
<organism evidence="1 2">
    <name type="scientific">Xylaria flabelliformis</name>
    <dbReference type="NCBI Taxonomy" id="2512241"/>
    <lineage>
        <taxon>Eukaryota</taxon>
        <taxon>Fungi</taxon>
        <taxon>Dikarya</taxon>
        <taxon>Ascomycota</taxon>
        <taxon>Pezizomycotina</taxon>
        <taxon>Sordariomycetes</taxon>
        <taxon>Xylariomycetidae</taxon>
        <taxon>Xylariales</taxon>
        <taxon>Xylariaceae</taxon>
        <taxon>Xylaria</taxon>
    </lineage>
</organism>
<evidence type="ECO:0008006" key="3">
    <source>
        <dbReference type="Google" id="ProtNLM"/>
    </source>
</evidence>
<dbReference type="Proteomes" id="UP000319160">
    <property type="component" value="Unassembled WGS sequence"/>
</dbReference>
<comment type="caution">
    <text evidence="1">The sequence shown here is derived from an EMBL/GenBank/DDBJ whole genome shotgun (WGS) entry which is preliminary data.</text>
</comment>
<keyword evidence="2" id="KW-1185">Reference proteome</keyword>
<proteinExistence type="predicted"/>
<protein>
    <recommendedName>
        <fullName evidence="3">AB hydrolase-1 domain-containing protein</fullName>
    </recommendedName>
</protein>
<dbReference type="AlphaFoldDB" id="A0A553I866"/>
<name>A0A553I866_9PEZI</name>